<proteinExistence type="predicted"/>
<accession>A0A645JAZ5</accession>
<comment type="caution">
    <text evidence="1">The sequence shown here is derived from an EMBL/GenBank/DDBJ whole genome shotgun (WGS) entry which is preliminary data.</text>
</comment>
<reference evidence="1" key="1">
    <citation type="submission" date="2019-08" db="EMBL/GenBank/DDBJ databases">
        <authorList>
            <person name="Kucharzyk K."/>
            <person name="Murdoch R.W."/>
            <person name="Higgins S."/>
            <person name="Loffler F."/>
        </authorList>
    </citation>
    <scope>NUCLEOTIDE SEQUENCE</scope>
</reference>
<protein>
    <submittedName>
        <fullName evidence="1">Uncharacterized protein</fullName>
    </submittedName>
</protein>
<dbReference type="AlphaFoldDB" id="A0A645JAZ5"/>
<name>A0A645JAZ5_9ZZZZ</name>
<gene>
    <name evidence="1" type="ORF">SDC9_208560</name>
</gene>
<evidence type="ECO:0000313" key="1">
    <source>
        <dbReference type="EMBL" id="MPN60828.1"/>
    </source>
</evidence>
<dbReference type="EMBL" id="VSSQ01136574">
    <property type="protein sequence ID" value="MPN60828.1"/>
    <property type="molecule type" value="Genomic_DNA"/>
</dbReference>
<sequence length="149" mass="16371">MRVQREIAHRDGVYVDVRQPEKAVVLLEQSRLWVIGQDHFLCHVFPTGHFFCADPQLIGVASSQHAQGVLEGAFGHVIGVGVIVHHHLEFIWPHDGVIAKLSLWGPLAAASQKTADFHQQFAPLAPQKSVVSRDLHVVPDGIGYPGGRL</sequence>
<organism evidence="1">
    <name type="scientific">bioreactor metagenome</name>
    <dbReference type="NCBI Taxonomy" id="1076179"/>
    <lineage>
        <taxon>unclassified sequences</taxon>
        <taxon>metagenomes</taxon>
        <taxon>ecological metagenomes</taxon>
    </lineage>
</organism>